<dbReference type="Proteomes" id="UP000295804">
    <property type="component" value="Unassembled WGS sequence"/>
</dbReference>
<dbReference type="Pfam" id="PF21722">
    <property type="entry name" value="Gly_rich_2"/>
    <property type="match status" value="1"/>
</dbReference>
<evidence type="ECO:0000259" key="2">
    <source>
        <dbReference type="Pfam" id="PF21722"/>
    </source>
</evidence>
<feature type="region of interest" description="Disordered" evidence="1">
    <location>
        <begin position="230"/>
        <end position="276"/>
    </location>
</feature>
<evidence type="ECO:0000313" key="3">
    <source>
        <dbReference type="EMBL" id="TDV42878.1"/>
    </source>
</evidence>
<organism evidence="3 4">
    <name type="scientific">Pseudomonas helmanticensis</name>
    <dbReference type="NCBI Taxonomy" id="1471381"/>
    <lineage>
        <taxon>Bacteria</taxon>
        <taxon>Pseudomonadati</taxon>
        <taxon>Pseudomonadota</taxon>
        <taxon>Gammaproteobacteria</taxon>
        <taxon>Pseudomonadales</taxon>
        <taxon>Pseudomonadaceae</taxon>
        <taxon>Pseudomonas</taxon>
    </lineage>
</organism>
<dbReference type="EMBL" id="SOCQ01000013">
    <property type="protein sequence ID" value="TDV42878.1"/>
    <property type="molecule type" value="Genomic_DNA"/>
</dbReference>
<feature type="compositionally biased region" description="Gly residues" evidence="1">
    <location>
        <begin position="249"/>
        <end position="276"/>
    </location>
</feature>
<evidence type="ECO:0000256" key="1">
    <source>
        <dbReference type="SAM" id="MobiDB-lite"/>
    </source>
</evidence>
<gene>
    <name evidence="3" type="ORF">EDF87_1133</name>
</gene>
<sequence>MADLPESSKWTPGVYQIETSDPVVGGPEGVTNRPIKQLTDRTAWLKSKIEALINGTEPVGEAKQLAPIRSTSRHLTDYGVAFASQYEAEQGADTNKPMNALRVLQAIRSRIVQATEHTRGIAHLATPMMVRAGTDEEAIVTPATLAAMLPLRGVKVYSLAGVYAWEVPSGVHKAWVEVIAAGGGGARLTTEPGASGGSGGGYAKKLVNLKGIRSVTITVGVGGKGAQVDGKNGGNGGTSSFATTVWASGGEGGTLNGKAPQGGQGVGGDENGTIGQGGLSRSVEGTSGFTGGAGGGGVSMAAWTDNQTPRKPGHGGGGRGGSAAPNGADGQVSIKW</sequence>
<feature type="domain" description="Glycine-rich" evidence="2">
    <location>
        <begin position="160"/>
        <end position="336"/>
    </location>
</feature>
<dbReference type="RefSeq" id="WP_134176939.1">
    <property type="nucleotide sequence ID" value="NZ_SOCQ01000013.1"/>
</dbReference>
<evidence type="ECO:0000313" key="4">
    <source>
        <dbReference type="Proteomes" id="UP000295804"/>
    </source>
</evidence>
<dbReference type="AlphaFoldDB" id="A0A4R7V0S1"/>
<feature type="region of interest" description="Disordered" evidence="1">
    <location>
        <begin position="303"/>
        <end position="336"/>
    </location>
</feature>
<name>A0A4R7V0S1_9PSED</name>
<dbReference type="InterPro" id="IPR049304">
    <property type="entry name" value="Gly_rich_dom"/>
</dbReference>
<proteinExistence type="predicted"/>
<reference evidence="3 4" key="1">
    <citation type="submission" date="2019-03" db="EMBL/GenBank/DDBJ databases">
        <title>Genomic analyses of the natural microbiome of Caenorhabditis elegans.</title>
        <authorList>
            <person name="Samuel B."/>
        </authorList>
    </citation>
    <scope>NUCLEOTIDE SEQUENCE [LARGE SCALE GENOMIC DNA]</scope>
    <source>
        <strain evidence="3 4">BIGb0525</strain>
    </source>
</reference>
<comment type="caution">
    <text evidence="3">The sequence shown here is derived from an EMBL/GenBank/DDBJ whole genome shotgun (WGS) entry which is preliminary data.</text>
</comment>
<accession>A0A4R7V0S1</accession>
<protein>
    <recommendedName>
        <fullName evidence="2">Glycine-rich domain-containing protein</fullName>
    </recommendedName>
</protein>